<sequence>VGEREGASVGLSESFRQLMDYLQRGNIDIEVRNNGFGFSGILAVDTQTFYLHRNDSARKT</sequence>
<protein>
    <submittedName>
        <fullName evidence="1">Uncharacterized protein</fullName>
    </submittedName>
</protein>
<gene>
    <name evidence="1" type="ORF">GWI33_001498</name>
</gene>
<comment type="caution">
    <text evidence="1">The sequence shown here is derived from an EMBL/GenBank/DDBJ whole genome shotgun (WGS) entry which is preliminary data.</text>
</comment>
<organism evidence="1 2">
    <name type="scientific">Rhynchophorus ferrugineus</name>
    <name type="common">Red palm weevil</name>
    <name type="synonym">Curculio ferrugineus</name>
    <dbReference type="NCBI Taxonomy" id="354439"/>
    <lineage>
        <taxon>Eukaryota</taxon>
        <taxon>Metazoa</taxon>
        <taxon>Ecdysozoa</taxon>
        <taxon>Arthropoda</taxon>
        <taxon>Hexapoda</taxon>
        <taxon>Insecta</taxon>
        <taxon>Pterygota</taxon>
        <taxon>Neoptera</taxon>
        <taxon>Endopterygota</taxon>
        <taxon>Coleoptera</taxon>
        <taxon>Polyphaga</taxon>
        <taxon>Cucujiformia</taxon>
        <taxon>Curculionidae</taxon>
        <taxon>Dryophthorinae</taxon>
        <taxon>Rhynchophorus</taxon>
    </lineage>
</organism>
<accession>A0A834HY76</accession>
<name>A0A834HY76_RHYFE</name>
<proteinExistence type="predicted"/>
<feature type="non-terminal residue" evidence="1">
    <location>
        <position position="1"/>
    </location>
</feature>
<evidence type="ECO:0000313" key="1">
    <source>
        <dbReference type="EMBL" id="KAF7263667.1"/>
    </source>
</evidence>
<dbReference type="Proteomes" id="UP000625711">
    <property type="component" value="Unassembled WGS sequence"/>
</dbReference>
<evidence type="ECO:0000313" key="2">
    <source>
        <dbReference type="Proteomes" id="UP000625711"/>
    </source>
</evidence>
<dbReference type="AlphaFoldDB" id="A0A834HY76"/>
<keyword evidence="2" id="KW-1185">Reference proteome</keyword>
<dbReference type="EMBL" id="JAACXV010020124">
    <property type="protein sequence ID" value="KAF7263667.1"/>
    <property type="molecule type" value="Genomic_DNA"/>
</dbReference>
<reference evidence="1" key="1">
    <citation type="submission" date="2020-08" db="EMBL/GenBank/DDBJ databases">
        <title>Genome sequencing and assembly of the red palm weevil Rhynchophorus ferrugineus.</title>
        <authorList>
            <person name="Dias G.B."/>
            <person name="Bergman C.M."/>
            <person name="Manee M."/>
        </authorList>
    </citation>
    <scope>NUCLEOTIDE SEQUENCE</scope>
    <source>
        <strain evidence="1">AA-2017</strain>
        <tissue evidence="1">Whole larva</tissue>
    </source>
</reference>